<gene>
    <name evidence="3" type="ORF">MIND_00902800</name>
</gene>
<dbReference type="InterPro" id="IPR036673">
    <property type="entry name" value="Cyanovirin-N_sf"/>
</dbReference>
<keyword evidence="1" id="KW-0732">Signal</keyword>
<dbReference type="Pfam" id="PF08881">
    <property type="entry name" value="CVNH"/>
    <property type="match status" value="1"/>
</dbReference>
<dbReference type="Gene3D" id="2.30.60.10">
    <property type="entry name" value="Cyanovirin-N"/>
    <property type="match status" value="1"/>
</dbReference>
<organism evidence="3 4">
    <name type="scientific">Mycena indigotica</name>
    <dbReference type="NCBI Taxonomy" id="2126181"/>
    <lineage>
        <taxon>Eukaryota</taxon>
        <taxon>Fungi</taxon>
        <taxon>Dikarya</taxon>
        <taxon>Basidiomycota</taxon>
        <taxon>Agaricomycotina</taxon>
        <taxon>Agaricomycetes</taxon>
        <taxon>Agaricomycetidae</taxon>
        <taxon>Agaricales</taxon>
        <taxon>Marasmiineae</taxon>
        <taxon>Mycenaceae</taxon>
        <taxon>Mycena</taxon>
    </lineage>
</organism>
<evidence type="ECO:0000259" key="2">
    <source>
        <dbReference type="Pfam" id="PF08881"/>
    </source>
</evidence>
<comment type="caution">
    <text evidence="3">The sequence shown here is derived from an EMBL/GenBank/DDBJ whole genome shotgun (WGS) entry which is preliminary data.</text>
</comment>
<proteinExistence type="predicted"/>
<dbReference type="SUPFAM" id="SSF51322">
    <property type="entry name" value="Cyanovirin-N"/>
    <property type="match status" value="1"/>
</dbReference>
<dbReference type="OrthoDB" id="3048326at2759"/>
<evidence type="ECO:0000256" key="1">
    <source>
        <dbReference type="SAM" id="SignalP"/>
    </source>
</evidence>
<feature type="signal peptide" evidence="1">
    <location>
        <begin position="1"/>
        <end position="23"/>
    </location>
</feature>
<evidence type="ECO:0000313" key="3">
    <source>
        <dbReference type="EMBL" id="KAF7299524.1"/>
    </source>
</evidence>
<accession>A0A8H6SHM7</accession>
<evidence type="ECO:0000313" key="4">
    <source>
        <dbReference type="Proteomes" id="UP000636479"/>
    </source>
</evidence>
<reference evidence="3" key="1">
    <citation type="submission" date="2020-05" db="EMBL/GenBank/DDBJ databases">
        <title>Mycena genomes resolve the evolution of fungal bioluminescence.</title>
        <authorList>
            <person name="Tsai I.J."/>
        </authorList>
    </citation>
    <scope>NUCLEOTIDE SEQUENCE</scope>
    <source>
        <strain evidence="3">171206Taipei</strain>
    </source>
</reference>
<dbReference type="Proteomes" id="UP000636479">
    <property type="component" value="Unassembled WGS sequence"/>
</dbReference>
<dbReference type="AlphaFoldDB" id="A0A8H6SHM7"/>
<dbReference type="InterPro" id="IPR011058">
    <property type="entry name" value="Cyanovirin-N"/>
</dbReference>
<protein>
    <submittedName>
        <fullName evidence="3">CVNH domain-containing protein</fullName>
    </submittedName>
</protein>
<sequence length="154" mass="15519">MHFTALSSFTLTALALFPSLASAAATPVVTDAVNTTAIATQPGALGLTPRSGAGGNCNDWGISGTVLSALCRNDQGSFQNARADISLCVTNAGGRLACQVNGGAGGSCNFFNLKQEGNRVLISAHCGTGDGGNHETDDFDLNNCFSDSNGALSC</sequence>
<keyword evidence="4" id="KW-1185">Reference proteome</keyword>
<dbReference type="RefSeq" id="XP_037218912.1">
    <property type="nucleotide sequence ID" value="XM_037365670.1"/>
</dbReference>
<feature type="domain" description="Cyanovirin-N" evidence="2">
    <location>
        <begin position="57"/>
        <end position="152"/>
    </location>
</feature>
<name>A0A8H6SHM7_9AGAR</name>
<feature type="chain" id="PRO_5034996372" evidence="1">
    <location>
        <begin position="24"/>
        <end position="154"/>
    </location>
</feature>
<dbReference type="GeneID" id="59348186"/>
<dbReference type="EMBL" id="JACAZF010000007">
    <property type="protein sequence ID" value="KAF7299524.1"/>
    <property type="molecule type" value="Genomic_DNA"/>
</dbReference>